<accession>A0A9D1TM28</accession>
<proteinExistence type="predicted"/>
<sequence length="250" mass="27934">MVISICEDKKSLGMNAARKGALCIAETIKKKGEANVAFVSGLSQIETLRNLVKEDIDWSCVNVFLLDEYVGIDRKEKTSSSLFIRENLISKVPSLKSFHEINPDEKNMHATVKELNAVMKDHPLDVSFICIGENGHLAFNDPPADFDTKDAYIIVELEARSRRQQVNEGWFKKVADVPKKAITMSINEILSSEHLIISCPEQRKAKAVAMALFDDITPLSPAAAVKRGKDTHLFLDRQSSCLIFSDKRTI</sequence>
<dbReference type="GO" id="GO:0019262">
    <property type="term" value="P:N-acetylneuraminate catabolic process"/>
    <property type="evidence" value="ECO:0007669"/>
    <property type="project" value="TreeGrafter"/>
</dbReference>
<dbReference type="GO" id="GO:0006043">
    <property type="term" value="P:glucosamine catabolic process"/>
    <property type="evidence" value="ECO:0007669"/>
    <property type="project" value="TreeGrafter"/>
</dbReference>
<dbReference type="GO" id="GO:0042802">
    <property type="term" value="F:identical protein binding"/>
    <property type="evidence" value="ECO:0007669"/>
    <property type="project" value="TreeGrafter"/>
</dbReference>
<dbReference type="GO" id="GO:0017057">
    <property type="term" value="F:6-phosphogluconolactonase activity"/>
    <property type="evidence" value="ECO:0007669"/>
    <property type="project" value="UniProtKB-EC"/>
</dbReference>
<evidence type="ECO:0000313" key="2">
    <source>
        <dbReference type="EMBL" id="HIV98234.1"/>
    </source>
</evidence>
<feature type="domain" description="Glucosamine/galactosamine-6-phosphate isomerase" evidence="1">
    <location>
        <begin position="8"/>
        <end position="229"/>
    </location>
</feature>
<dbReference type="GO" id="GO:0005975">
    <property type="term" value="P:carbohydrate metabolic process"/>
    <property type="evidence" value="ECO:0007669"/>
    <property type="project" value="InterPro"/>
</dbReference>
<reference evidence="2" key="2">
    <citation type="submission" date="2021-04" db="EMBL/GenBank/DDBJ databases">
        <authorList>
            <person name="Gilroy R."/>
        </authorList>
    </citation>
    <scope>NUCLEOTIDE SEQUENCE</scope>
    <source>
        <strain evidence="2">Gambia11-129</strain>
    </source>
</reference>
<dbReference type="Gene3D" id="3.40.50.1360">
    <property type="match status" value="1"/>
</dbReference>
<comment type="caution">
    <text evidence="2">The sequence shown here is derived from an EMBL/GenBank/DDBJ whole genome shotgun (WGS) entry which is preliminary data.</text>
</comment>
<gene>
    <name evidence="2" type="ORF">IAB12_00430</name>
</gene>
<organism evidence="2 3">
    <name type="scientific">Candidatus Ornithospirochaeta avicola</name>
    <dbReference type="NCBI Taxonomy" id="2840896"/>
    <lineage>
        <taxon>Bacteria</taxon>
        <taxon>Pseudomonadati</taxon>
        <taxon>Spirochaetota</taxon>
        <taxon>Spirochaetia</taxon>
        <taxon>Spirochaetales</taxon>
        <taxon>Spirochaetaceae</taxon>
        <taxon>Spirochaetaceae incertae sedis</taxon>
        <taxon>Candidatus Ornithospirochaeta</taxon>
    </lineage>
</organism>
<dbReference type="AlphaFoldDB" id="A0A9D1TM28"/>
<dbReference type="GO" id="GO:0005737">
    <property type="term" value="C:cytoplasm"/>
    <property type="evidence" value="ECO:0007669"/>
    <property type="project" value="TreeGrafter"/>
</dbReference>
<dbReference type="PANTHER" id="PTHR11280">
    <property type="entry name" value="GLUCOSAMINE-6-PHOSPHATE ISOMERASE"/>
    <property type="match status" value="1"/>
</dbReference>
<dbReference type="SUPFAM" id="SSF100950">
    <property type="entry name" value="NagB/RpiA/CoA transferase-like"/>
    <property type="match status" value="1"/>
</dbReference>
<dbReference type="InterPro" id="IPR006148">
    <property type="entry name" value="Glc/Gal-6P_isomerase"/>
</dbReference>
<protein>
    <submittedName>
        <fullName evidence="2">6-phosphogluconolactonase</fullName>
        <ecNumber evidence="2">3.1.1.31</ecNumber>
    </submittedName>
</protein>
<reference evidence="2" key="1">
    <citation type="journal article" date="2021" name="PeerJ">
        <title>Extensive microbial diversity within the chicken gut microbiome revealed by metagenomics and culture.</title>
        <authorList>
            <person name="Gilroy R."/>
            <person name="Ravi A."/>
            <person name="Getino M."/>
            <person name="Pursley I."/>
            <person name="Horton D.L."/>
            <person name="Alikhan N.F."/>
            <person name="Baker D."/>
            <person name="Gharbi K."/>
            <person name="Hall N."/>
            <person name="Watson M."/>
            <person name="Adriaenssens E.M."/>
            <person name="Foster-Nyarko E."/>
            <person name="Jarju S."/>
            <person name="Secka A."/>
            <person name="Antonio M."/>
            <person name="Oren A."/>
            <person name="Chaudhuri R.R."/>
            <person name="La Ragione R."/>
            <person name="Hildebrand F."/>
            <person name="Pallen M.J."/>
        </authorList>
    </citation>
    <scope>NUCLEOTIDE SEQUENCE</scope>
    <source>
        <strain evidence="2">Gambia11-129</strain>
    </source>
</reference>
<evidence type="ECO:0000313" key="3">
    <source>
        <dbReference type="Proteomes" id="UP000823936"/>
    </source>
</evidence>
<evidence type="ECO:0000259" key="1">
    <source>
        <dbReference type="Pfam" id="PF01182"/>
    </source>
</evidence>
<dbReference type="GO" id="GO:0004342">
    <property type="term" value="F:glucosamine-6-phosphate deaminase activity"/>
    <property type="evidence" value="ECO:0007669"/>
    <property type="project" value="InterPro"/>
</dbReference>
<keyword evidence="2" id="KW-0378">Hydrolase</keyword>
<dbReference type="PANTHER" id="PTHR11280:SF6">
    <property type="entry name" value="GLUCOSAMINE-6-PHOSPHATE ISOMERASE NAGB"/>
    <property type="match status" value="1"/>
</dbReference>
<dbReference type="Pfam" id="PF01182">
    <property type="entry name" value="Glucosamine_iso"/>
    <property type="match status" value="1"/>
</dbReference>
<name>A0A9D1TM28_9SPIO</name>
<dbReference type="EMBL" id="DXHU01000003">
    <property type="protein sequence ID" value="HIV98234.1"/>
    <property type="molecule type" value="Genomic_DNA"/>
</dbReference>
<dbReference type="Proteomes" id="UP000823936">
    <property type="component" value="Unassembled WGS sequence"/>
</dbReference>
<dbReference type="EC" id="3.1.1.31" evidence="2"/>
<dbReference type="InterPro" id="IPR037171">
    <property type="entry name" value="NagB/RpiA_transferase-like"/>
</dbReference>
<dbReference type="InterPro" id="IPR004547">
    <property type="entry name" value="Glucosamine6P_isomerase"/>
</dbReference>
<dbReference type="GO" id="GO:0006046">
    <property type="term" value="P:N-acetylglucosamine catabolic process"/>
    <property type="evidence" value="ECO:0007669"/>
    <property type="project" value="TreeGrafter"/>
</dbReference>